<accession>U5VVU7</accession>
<dbReference type="OrthoDB" id="3387039at2"/>
<evidence type="ECO:0000256" key="1">
    <source>
        <dbReference type="SAM" id="Phobius"/>
    </source>
</evidence>
<dbReference type="PATRIC" id="fig|1246995.3.peg.2754"/>
<dbReference type="Proteomes" id="UP000017746">
    <property type="component" value="Chromosome"/>
</dbReference>
<keyword evidence="1" id="KW-0812">Transmembrane</keyword>
<keyword evidence="1" id="KW-0472">Membrane</keyword>
<reference evidence="2 3" key="1">
    <citation type="journal article" date="2014" name="J. Biotechnol.">
        <title>Complete genome sequence of the actinobacterium Actinoplanes friuliensis HAG 010964, producer of the lipopeptide antibiotic friulimycin.</title>
        <authorList>
            <person name="Ruckert C."/>
            <person name="Szczepanowski R."/>
            <person name="Albersmeier A."/>
            <person name="Goesmann A."/>
            <person name="Fischer N."/>
            <person name="Steinkamper A."/>
            <person name="Puhler A."/>
            <person name="Biener R."/>
            <person name="Schwartz D."/>
            <person name="Kalinowski J."/>
        </authorList>
    </citation>
    <scope>NUCLEOTIDE SEQUENCE [LARGE SCALE GENOMIC DNA]</scope>
    <source>
        <strain evidence="2 3">DSM 7358</strain>
    </source>
</reference>
<evidence type="ECO:0000313" key="3">
    <source>
        <dbReference type="Proteomes" id="UP000017746"/>
    </source>
</evidence>
<sequence>MLSKAEQRTLTEIEHELRSEDLAFTQRFERLGLRCPQEWLGMTARGWLFSAALLMGFAVLTGSGGLALIALSVAGVSGGLWLTDNARSSGDQQPPRP</sequence>
<organism evidence="2 3">
    <name type="scientific">Actinoplanes friuliensis DSM 7358</name>
    <dbReference type="NCBI Taxonomy" id="1246995"/>
    <lineage>
        <taxon>Bacteria</taxon>
        <taxon>Bacillati</taxon>
        <taxon>Actinomycetota</taxon>
        <taxon>Actinomycetes</taxon>
        <taxon>Micromonosporales</taxon>
        <taxon>Micromonosporaceae</taxon>
        <taxon>Actinoplanes</taxon>
    </lineage>
</organism>
<dbReference type="InterPro" id="IPR021401">
    <property type="entry name" value="DUF3040"/>
</dbReference>
<keyword evidence="1" id="KW-1133">Transmembrane helix</keyword>
<feature type="transmembrane region" description="Helical" evidence="1">
    <location>
        <begin position="47"/>
        <end position="74"/>
    </location>
</feature>
<keyword evidence="3" id="KW-1185">Reference proteome</keyword>
<evidence type="ECO:0008006" key="4">
    <source>
        <dbReference type="Google" id="ProtNLM"/>
    </source>
</evidence>
<evidence type="ECO:0000313" key="2">
    <source>
        <dbReference type="EMBL" id="AGZ40999.1"/>
    </source>
</evidence>
<proteinExistence type="predicted"/>
<dbReference type="HOGENOM" id="CLU_2340494_0_0_11"/>
<dbReference type="KEGG" id="afs:AFR_13565"/>
<dbReference type="AlphaFoldDB" id="U5VVU7"/>
<dbReference type="EMBL" id="CP006272">
    <property type="protein sequence ID" value="AGZ40999.1"/>
    <property type="molecule type" value="Genomic_DNA"/>
</dbReference>
<name>U5VVU7_9ACTN</name>
<dbReference type="Pfam" id="PF11239">
    <property type="entry name" value="DUF3040"/>
    <property type="match status" value="1"/>
</dbReference>
<dbReference type="RefSeq" id="WP_023361058.1">
    <property type="nucleotide sequence ID" value="NC_022657.1"/>
</dbReference>
<gene>
    <name evidence="2" type="ORF">AFR_13565</name>
</gene>
<protein>
    <recommendedName>
        <fullName evidence="4">DUF3040 domain-containing protein</fullName>
    </recommendedName>
</protein>